<keyword evidence="2" id="KW-0067">ATP-binding</keyword>
<sequence length="397" mass="45694">MEGLLHVPQELLQLKPIANDVSVLIGENGSGKSTLLNKLSHYFLENKKEVIAIANSIHDKFDSKSRRFYSLRGRSGRNHSTSVIKKAMANIARSDVFILTNSIRALNYVGFDPVMGFKVNNIVSDFEFLIIEYFENYDQAREVITLIDNYLHDAFYKRESVSSNGNREGIIWLEEGRFSYDLYDKYNLTNLFIWESKLRSLGVIDGIEVFLRRNGQNITMLNASSGELSLISSIVYLSTVITNDSVILIDEPENSLHPKWQKEYVKNILDLFYNYQPKVVVATHSPLIVNGAELSVKETKVYKAEGGEFSLQNESLLNVEEIFFKFFDLATPQNRFLSERLVRVLNVLEKNRMTLEEFQSYIERIKSESYDPKQIDVLNTIKILAENIKKLNKINEN</sequence>
<feature type="domain" description="AAA+ ATPase" evidence="1">
    <location>
        <begin position="18"/>
        <end position="305"/>
    </location>
</feature>
<dbReference type="SMART" id="SM00382">
    <property type="entry name" value="AAA"/>
    <property type="match status" value="1"/>
</dbReference>
<dbReference type="InterPro" id="IPR027417">
    <property type="entry name" value="P-loop_NTPase"/>
</dbReference>
<dbReference type="InterPro" id="IPR051396">
    <property type="entry name" value="Bact_Antivir_Def_Nuclease"/>
</dbReference>
<dbReference type="PANTHER" id="PTHR43581">
    <property type="entry name" value="ATP/GTP PHOSPHATASE"/>
    <property type="match status" value="1"/>
</dbReference>
<dbReference type="GO" id="GO:0005524">
    <property type="term" value="F:ATP binding"/>
    <property type="evidence" value="ECO:0007669"/>
    <property type="project" value="UniProtKB-KW"/>
</dbReference>
<dbReference type="Pfam" id="PF13304">
    <property type="entry name" value="AAA_21"/>
    <property type="match status" value="1"/>
</dbReference>
<keyword evidence="2" id="KW-0547">Nucleotide-binding</keyword>
<gene>
    <name evidence="2" type="ORF">EWM57_02460</name>
</gene>
<name>A0A4Q5LFT3_9BACT</name>
<dbReference type="SUPFAM" id="SSF52540">
    <property type="entry name" value="P-loop containing nucleoside triphosphate hydrolases"/>
    <property type="match status" value="1"/>
</dbReference>
<dbReference type="EMBL" id="SEWE01000003">
    <property type="protein sequence ID" value="RYU83823.1"/>
    <property type="molecule type" value="Genomic_DNA"/>
</dbReference>
<protein>
    <submittedName>
        <fullName evidence="2">ATP-binding protein</fullName>
    </submittedName>
</protein>
<dbReference type="InterPro" id="IPR003959">
    <property type="entry name" value="ATPase_AAA_core"/>
</dbReference>
<organism evidence="2 3">
    <name type="scientific">Hymenobacter persicinus</name>
    <dbReference type="NCBI Taxonomy" id="2025506"/>
    <lineage>
        <taxon>Bacteria</taxon>
        <taxon>Pseudomonadati</taxon>
        <taxon>Bacteroidota</taxon>
        <taxon>Cytophagia</taxon>
        <taxon>Cytophagales</taxon>
        <taxon>Hymenobacteraceae</taxon>
        <taxon>Hymenobacter</taxon>
    </lineage>
</organism>
<dbReference type="AlphaFoldDB" id="A0A4Q5LFT3"/>
<dbReference type="RefSeq" id="WP_129919536.1">
    <property type="nucleotide sequence ID" value="NZ_SEWE01000003.1"/>
</dbReference>
<dbReference type="Proteomes" id="UP000294155">
    <property type="component" value="Unassembled WGS sequence"/>
</dbReference>
<proteinExistence type="predicted"/>
<evidence type="ECO:0000259" key="1">
    <source>
        <dbReference type="SMART" id="SM00382"/>
    </source>
</evidence>
<reference evidence="2 3" key="1">
    <citation type="submission" date="2019-02" db="EMBL/GenBank/DDBJ databases">
        <title>Bacterial novel species isolated from soil.</title>
        <authorList>
            <person name="Jung H.-Y."/>
        </authorList>
    </citation>
    <scope>NUCLEOTIDE SEQUENCE [LARGE SCALE GENOMIC DNA]</scope>
    <source>
        <strain evidence="2 3">1-3-3-3</strain>
    </source>
</reference>
<dbReference type="InterPro" id="IPR003593">
    <property type="entry name" value="AAA+_ATPase"/>
</dbReference>
<accession>A0A4Q5LFT3</accession>
<dbReference type="PANTHER" id="PTHR43581:SF4">
    <property type="entry name" value="ATP_GTP PHOSPHATASE"/>
    <property type="match status" value="1"/>
</dbReference>
<evidence type="ECO:0000313" key="3">
    <source>
        <dbReference type="Proteomes" id="UP000294155"/>
    </source>
</evidence>
<keyword evidence="3" id="KW-1185">Reference proteome</keyword>
<dbReference type="GO" id="GO:0016887">
    <property type="term" value="F:ATP hydrolysis activity"/>
    <property type="evidence" value="ECO:0007669"/>
    <property type="project" value="InterPro"/>
</dbReference>
<comment type="caution">
    <text evidence="2">The sequence shown here is derived from an EMBL/GenBank/DDBJ whole genome shotgun (WGS) entry which is preliminary data.</text>
</comment>
<dbReference type="OrthoDB" id="9805802at2"/>
<evidence type="ECO:0000313" key="2">
    <source>
        <dbReference type="EMBL" id="RYU83823.1"/>
    </source>
</evidence>
<dbReference type="Gene3D" id="3.40.50.300">
    <property type="entry name" value="P-loop containing nucleotide triphosphate hydrolases"/>
    <property type="match status" value="1"/>
</dbReference>